<dbReference type="InterPro" id="IPR029044">
    <property type="entry name" value="Nucleotide-diphossugar_trans"/>
</dbReference>
<evidence type="ECO:0000256" key="1">
    <source>
        <dbReference type="ARBA" id="ARBA00004323"/>
    </source>
</evidence>
<feature type="region of interest" description="Disordered" evidence="7">
    <location>
        <begin position="60"/>
        <end position="177"/>
    </location>
</feature>
<keyword evidence="3 9" id="KW-0328">Glycosyltransferase</keyword>
<name>A0A8K0N1C0_COCNU</name>
<evidence type="ECO:0000256" key="2">
    <source>
        <dbReference type="ARBA" id="ARBA00005664"/>
    </source>
</evidence>
<evidence type="ECO:0000256" key="8">
    <source>
        <dbReference type="SAM" id="Phobius"/>
    </source>
</evidence>
<evidence type="ECO:0000256" key="3">
    <source>
        <dbReference type="ARBA" id="ARBA00022676"/>
    </source>
</evidence>
<dbReference type="EMBL" id="CM017876">
    <property type="protein sequence ID" value="KAG1342130.1"/>
    <property type="molecule type" value="Genomic_DNA"/>
</dbReference>
<accession>A0A8K0N1C0</accession>
<dbReference type="Pfam" id="PF05637">
    <property type="entry name" value="Glyco_transf_34"/>
    <property type="match status" value="1"/>
</dbReference>
<evidence type="ECO:0000256" key="6">
    <source>
        <dbReference type="ARBA" id="ARBA00023034"/>
    </source>
</evidence>
<dbReference type="GO" id="GO:0000139">
    <property type="term" value="C:Golgi membrane"/>
    <property type="evidence" value="ECO:0007669"/>
    <property type="project" value="UniProtKB-SubCell"/>
</dbReference>
<keyword evidence="6" id="KW-0333">Golgi apparatus</keyword>
<evidence type="ECO:0000313" key="10">
    <source>
        <dbReference type="Proteomes" id="UP000797356"/>
    </source>
</evidence>
<evidence type="ECO:0000313" key="9">
    <source>
        <dbReference type="EMBL" id="KAG1342130.1"/>
    </source>
</evidence>
<proteinExistence type="inferred from homology"/>
<feature type="compositionally biased region" description="Low complexity" evidence="7">
    <location>
        <begin position="100"/>
        <end position="113"/>
    </location>
</feature>
<feature type="compositionally biased region" description="Polar residues" evidence="7">
    <location>
        <begin position="81"/>
        <end position="99"/>
    </location>
</feature>
<keyword evidence="4" id="KW-0808">Transferase</keyword>
<evidence type="ECO:0000256" key="5">
    <source>
        <dbReference type="ARBA" id="ARBA00022968"/>
    </source>
</evidence>
<keyword evidence="10" id="KW-1185">Reference proteome</keyword>
<dbReference type="OrthoDB" id="769944at2759"/>
<keyword evidence="8" id="KW-0812">Transmembrane</keyword>
<sequence>MAKGSQQRAQVDAVDKSLLRPVRLSLLADRLLFFGCGAAVALFLYFALYSSLTPIPFPDSDPSPPLTSHLSTQPETPLPNHPSTISHLSAQQNQSPSIPTNASTTQNQTSSSSYDDDHPPIVSTKPETTPLLKSSSRSSSRRGNSSSKRRRDPRKVPSDPPPPSDDPQNSSTFYDDPDLSYTLDRSISGWDAKRRQWLRLHPWFSATPDRVLMVTGSKPGRCSNPTGDHLLLLFYKNKADYCRIHGFDLFYNTALLHPSMPGCWAKLPLVRAAMVAHPEAEWIWWIDEDAAFTDMEFRPPFDRYSAHNLVIPGYPSMVYEQRNWIGLNAGVFLIRNSQWGLDFLDSWARLGPQTPNYRKWTKLLLSEISGKDNDDSDDQLALVHLLVKDTKRWGNKVYLENSYDLHGYWVAIIGRLDNITERYKMLEKKEEELRRRHAEKDTVGFGGTRVRYLDQEVWVGPEERKKRRPFVTHFTGCQPCGGGHNPAYTWESCSEGMHRALNFADDQVLRPYGFGRPDINNISSVRELPFDYPASPPA</sequence>
<dbReference type="InterPro" id="IPR008630">
    <property type="entry name" value="Glyco_trans_34"/>
</dbReference>
<reference evidence="9" key="1">
    <citation type="journal article" date="2017" name="Gigascience">
        <title>The genome draft of coconut (Cocos nucifera).</title>
        <authorList>
            <person name="Xiao Y."/>
            <person name="Xu P."/>
            <person name="Fan H."/>
            <person name="Baudouin L."/>
            <person name="Xia W."/>
            <person name="Bocs S."/>
            <person name="Xu J."/>
            <person name="Li Q."/>
            <person name="Guo A."/>
            <person name="Zhou L."/>
            <person name="Li J."/>
            <person name="Wu Y."/>
            <person name="Ma Z."/>
            <person name="Armero A."/>
            <person name="Issali A.E."/>
            <person name="Liu N."/>
            <person name="Peng M."/>
            <person name="Yang Y."/>
        </authorList>
    </citation>
    <scope>NUCLEOTIDE SEQUENCE</scope>
    <source>
        <tissue evidence="9">Spear leaf of Hainan Tall coconut</tissue>
    </source>
</reference>
<dbReference type="Gene3D" id="3.90.550.10">
    <property type="entry name" value="Spore Coat Polysaccharide Biosynthesis Protein SpsA, Chain A"/>
    <property type="match status" value="1"/>
</dbReference>
<gene>
    <name evidence="9" type="ORF">COCNU_05G003590</name>
</gene>
<keyword evidence="8" id="KW-1133">Transmembrane helix</keyword>
<feature type="transmembrane region" description="Helical" evidence="8">
    <location>
        <begin position="31"/>
        <end position="52"/>
    </location>
</feature>
<dbReference type="GO" id="GO:0005768">
    <property type="term" value="C:endosome"/>
    <property type="evidence" value="ECO:0007669"/>
    <property type="project" value="TreeGrafter"/>
</dbReference>
<dbReference type="GO" id="GO:0005802">
    <property type="term" value="C:trans-Golgi network"/>
    <property type="evidence" value="ECO:0007669"/>
    <property type="project" value="TreeGrafter"/>
</dbReference>
<comment type="caution">
    <text evidence="9">The sequence shown here is derived from an EMBL/GenBank/DDBJ whole genome shotgun (WGS) entry which is preliminary data.</text>
</comment>
<evidence type="ECO:0000256" key="4">
    <source>
        <dbReference type="ARBA" id="ARBA00022679"/>
    </source>
</evidence>
<comment type="subcellular location">
    <subcellularLocation>
        <location evidence="1">Golgi apparatus membrane</location>
        <topology evidence="1">Single-pass type II membrane protein</topology>
    </subcellularLocation>
</comment>
<evidence type="ECO:0000256" key="7">
    <source>
        <dbReference type="SAM" id="MobiDB-lite"/>
    </source>
</evidence>
<dbReference type="AlphaFoldDB" id="A0A8K0N1C0"/>
<dbReference type="PANTHER" id="PTHR31311:SF3">
    <property type="entry name" value="GLYCOSYLTRANSFERASE 7-RELATED"/>
    <property type="match status" value="1"/>
</dbReference>
<dbReference type="Proteomes" id="UP000797356">
    <property type="component" value="Chromosome 5"/>
</dbReference>
<feature type="compositionally biased region" description="Low complexity" evidence="7">
    <location>
        <begin position="134"/>
        <end position="146"/>
    </location>
</feature>
<keyword evidence="5" id="KW-0735">Signal-anchor</keyword>
<protein>
    <submittedName>
        <fullName evidence="9">Galactomannan galactosyltransferase 1</fullName>
    </submittedName>
</protein>
<keyword evidence="8" id="KW-0472">Membrane</keyword>
<comment type="similarity">
    <text evidence="2">Belongs to the glycosyltransferase 34 family.</text>
</comment>
<dbReference type="PANTHER" id="PTHR31311">
    <property type="entry name" value="XYLOGLUCAN 6-XYLOSYLTRANSFERASE 5-RELATED-RELATED"/>
    <property type="match status" value="1"/>
</dbReference>
<reference evidence="9" key="2">
    <citation type="submission" date="2019-07" db="EMBL/GenBank/DDBJ databases">
        <authorList>
            <person name="Yang Y."/>
            <person name="Bocs S."/>
            <person name="Baudouin L."/>
        </authorList>
    </citation>
    <scope>NUCLEOTIDE SEQUENCE</scope>
    <source>
        <tissue evidence="9">Spear leaf of Hainan Tall coconut</tissue>
    </source>
</reference>
<organism evidence="9 10">
    <name type="scientific">Cocos nucifera</name>
    <name type="common">Coconut palm</name>
    <dbReference type="NCBI Taxonomy" id="13894"/>
    <lineage>
        <taxon>Eukaryota</taxon>
        <taxon>Viridiplantae</taxon>
        <taxon>Streptophyta</taxon>
        <taxon>Embryophyta</taxon>
        <taxon>Tracheophyta</taxon>
        <taxon>Spermatophyta</taxon>
        <taxon>Magnoliopsida</taxon>
        <taxon>Liliopsida</taxon>
        <taxon>Arecaceae</taxon>
        <taxon>Arecoideae</taxon>
        <taxon>Cocoseae</taxon>
        <taxon>Attaleinae</taxon>
        <taxon>Cocos</taxon>
    </lineage>
</organism>
<dbReference type="GO" id="GO:0008378">
    <property type="term" value="F:galactosyltransferase activity"/>
    <property type="evidence" value="ECO:0007669"/>
    <property type="project" value="TreeGrafter"/>
</dbReference>